<dbReference type="AlphaFoldDB" id="A0A918DVV9"/>
<organism evidence="2 3">
    <name type="scientific">Marinobacterium nitratireducens</name>
    <dbReference type="NCBI Taxonomy" id="518897"/>
    <lineage>
        <taxon>Bacteria</taxon>
        <taxon>Pseudomonadati</taxon>
        <taxon>Pseudomonadota</taxon>
        <taxon>Gammaproteobacteria</taxon>
        <taxon>Oceanospirillales</taxon>
        <taxon>Oceanospirillaceae</taxon>
        <taxon>Marinobacterium</taxon>
    </lineage>
</organism>
<dbReference type="EMBL" id="BMLT01000008">
    <property type="protein sequence ID" value="GGO84959.1"/>
    <property type="molecule type" value="Genomic_DNA"/>
</dbReference>
<keyword evidence="3" id="KW-1185">Reference proteome</keyword>
<feature type="region of interest" description="Disordered" evidence="1">
    <location>
        <begin position="78"/>
        <end position="105"/>
    </location>
</feature>
<name>A0A918DVV9_9GAMM</name>
<protein>
    <submittedName>
        <fullName evidence="2">Uncharacterized protein</fullName>
    </submittedName>
</protein>
<proteinExistence type="predicted"/>
<evidence type="ECO:0000313" key="2">
    <source>
        <dbReference type="EMBL" id="GGO84959.1"/>
    </source>
</evidence>
<accession>A0A918DVV9</accession>
<sequence length="105" mass="10853">MEPPPAVDLRLAALSMAAQPIEYGTPGSERVGRAKPPPAVPLCLAPFPGAANPVVSIAVQIDLSQTARTAARQARFTGGMSKLFPPNNKNNSESANPCCPVGPSF</sequence>
<gene>
    <name evidence="2" type="ORF">GCM10011348_32400</name>
</gene>
<dbReference type="Proteomes" id="UP000599578">
    <property type="component" value="Unassembled WGS sequence"/>
</dbReference>
<evidence type="ECO:0000313" key="3">
    <source>
        <dbReference type="Proteomes" id="UP000599578"/>
    </source>
</evidence>
<evidence type="ECO:0000256" key="1">
    <source>
        <dbReference type="SAM" id="MobiDB-lite"/>
    </source>
</evidence>
<reference evidence="2 3" key="1">
    <citation type="journal article" date="2014" name="Int. J. Syst. Evol. Microbiol.">
        <title>Complete genome sequence of Corynebacterium casei LMG S-19264T (=DSM 44701T), isolated from a smear-ripened cheese.</title>
        <authorList>
            <consortium name="US DOE Joint Genome Institute (JGI-PGF)"/>
            <person name="Walter F."/>
            <person name="Albersmeier A."/>
            <person name="Kalinowski J."/>
            <person name="Ruckert C."/>
        </authorList>
    </citation>
    <scope>NUCLEOTIDE SEQUENCE [LARGE SCALE GENOMIC DNA]</scope>
    <source>
        <strain evidence="2 3">CGMCC 1.7286</strain>
    </source>
</reference>
<comment type="caution">
    <text evidence="2">The sequence shown here is derived from an EMBL/GenBank/DDBJ whole genome shotgun (WGS) entry which is preliminary data.</text>
</comment>